<evidence type="ECO:0000313" key="9">
    <source>
        <dbReference type="EMBL" id="KAK3935402.1"/>
    </source>
</evidence>
<dbReference type="PANTHER" id="PTHR11530:SF25">
    <property type="entry name" value="FAD DEPENDENT OXIDOREDUCTASE DOMAIN-CONTAINING PROTEIN"/>
    <property type="match status" value="1"/>
</dbReference>
<dbReference type="AlphaFoldDB" id="A0AAN6RZA5"/>
<keyword evidence="5" id="KW-0560">Oxidoreductase</keyword>
<keyword evidence="4" id="KW-0274">FAD</keyword>
<feature type="domain" description="FAD dependent oxidoreductase" evidence="8">
    <location>
        <begin position="22"/>
        <end position="410"/>
    </location>
</feature>
<evidence type="ECO:0000256" key="5">
    <source>
        <dbReference type="ARBA" id="ARBA00023002"/>
    </source>
</evidence>
<organism evidence="9 10">
    <name type="scientific">Diplogelasinospora grovesii</name>
    <dbReference type="NCBI Taxonomy" id="303347"/>
    <lineage>
        <taxon>Eukaryota</taxon>
        <taxon>Fungi</taxon>
        <taxon>Dikarya</taxon>
        <taxon>Ascomycota</taxon>
        <taxon>Pezizomycotina</taxon>
        <taxon>Sordariomycetes</taxon>
        <taxon>Sordariomycetidae</taxon>
        <taxon>Sordariales</taxon>
        <taxon>Diplogelasinosporaceae</taxon>
        <taxon>Diplogelasinospora</taxon>
    </lineage>
</organism>
<keyword evidence="7" id="KW-0472">Membrane</keyword>
<evidence type="ECO:0000256" key="4">
    <source>
        <dbReference type="ARBA" id="ARBA00022827"/>
    </source>
</evidence>
<keyword evidence="10" id="KW-1185">Reference proteome</keyword>
<dbReference type="Gene3D" id="3.40.50.720">
    <property type="entry name" value="NAD(P)-binding Rossmann-like Domain"/>
    <property type="match status" value="1"/>
</dbReference>
<evidence type="ECO:0000256" key="6">
    <source>
        <dbReference type="SAM" id="MobiDB-lite"/>
    </source>
</evidence>
<name>A0AAN6RZA5_9PEZI</name>
<dbReference type="GO" id="GO:0005737">
    <property type="term" value="C:cytoplasm"/>
    <property type="evidence" value="ECO:0007669"/>
    <property type="project" value="TreeGrafter"/>
</dbReference>
<comment type="caution">
    <text evidence="9">The sequence shown here is derived from an EMBL/GenBank/DDBJ whole genome shotgun (WGS) entry which is preliminary data.</text>
</comment>
<dbReference type="GO" id="GO:0019478">
    <property type="term" value="P:D-amino acid catabolic process"/>
    <property type="evidence" value="ECO:0007669"/>
    <property type="project" value="TreeGrafter"/>
</dbReference>
<sequence length="446" mass="49153">MEEHLSFKAEPRISPTATAAHILVVGGGVTGLVTSWILLDRGYKVTVMSKQWASDKKEQRLTSQIAGALWEFPPAVCGQHTDHISVQLSKRWCMLAYRVWDAIAADPDLSRASGVRMKKSAFFFPYRVEEDKEQYQKMLEIESSGVRGFHHSKSLIEDYGVSSEYGCVDAYELLAPIIDTDQAMSWLMGLIASKGAEFVSEAVEGDIFDCEHELHQRFKTDVIVNTTGLASIQLAGDTSCYPIRGATIRIINDGGKFEKVDSALCISADARHASGKATEFVFILPRSDRILLLGGISEPYQWKLDYTLDSDIIRRMKERCEEFLPRLKHAHLDDDYPLAQGLRPFRECNVRVERELRRHEPCSDSPAKSGHQSGTGSADSTDDASAASRIAHSYGHGGSGWSLSFGCAEDVLGLVEEILAGKPPRQAAQQANGYLSLGGNHLGGKD</sequence>
<dbReference type="SUPFAM" id="SSF54373">
    <property type="entry name" value="FAD-linked reductases, C-terminal domain"/>
    <property type="match status" value="1"/>
</dbReference>
<dbReference type="PANTHER" id="PTHR11530">
    <property type="entry name" value="D-AMINO ACID OXIDASE"/>
    <property type="match status" value="1"/>
</dbReference>
<evidence type="ECO:0000256" key="2">
    <source>
        <dbReference type="ARBA" id="ARBA00006730"/>
    </source>
</evidence>
<dbReference type="SUPFAM" id="SSF51971">
    <property type="entry name" value="Nucleotide-binding domain"/>
    <property type="match status" value="1"/>
</dbReference>
<keyword evidence="7" id="KW-0812">Transmembrane</keyword>
<evidence type="ECO:0000256" key="3">
    <source>
        <dbReference type="ARBA" id="ARBA00022630"/>
    </source>
</evidence>
<comment type="similarity">
    <text evidence="2">Belongs to the DAMOX/DASOX family.</text>
</comment>
<evidence type="ECO:0000256" key="1">
    <source>
        <dbReference type="ARBA" id="ARBA00001974"/>
    </source>
</evidence>
<comment type="cofactor">
    <cofactor evidence="1">
        <name>FAD</name>
        <dbReference type="ChEBI" id="CHEBI:57692"/>
    </cofactor>
</comment>
<dbReference type="Gene3D" id="3.30.9.10">
    <property type="entry name" value="D-Amino Acid Oxidase, subunit A, domain 2"/>
    <property type="match status" value="1"/>
</dbReference>
<feature type="transmembrane region" description="Helical" evidence="7">
    <location>
        <begin position="20"/>
        <end position="39"/>
    </location>
</feature>
<protein>
    <submittedName>
        <fullName evidence="9">FAD dependent oxidoreductase</fullName>
    </submittedName>
</protein>
<dbReference type="Pfam" id="PF01266">
    <property type="entry name" value="DAO"/>
    <property type="match status" value="1"/>
</dbReference>
<reference evidence="10" key="1">
    <citation type="journal article" date="2023" name="Mol. Phylogenet. Evol.">
        <title>Genome-scale phylogeny and comparative genomics of the fungal order Sordariales.</title>
        <authorList>
            <person name="Hensen N."/>
            <person name="Bonometti L."/>
            <person name="Westerberg I."/>
            <person name="Brannstrom I.O."/>
            <person name="Guillou S."/>
            <person name="Cros-Aarteil S."/>
            <person name="Calhoun S."/>
            <person name="Haridas S."/>
            <person name="Kuo A."/>
            <person name="Mondo S."/>
            <person name="Pangilinan J."/>
            <person name="Riley R."/>
            <person name="LaButti K."/>
            <person name="Andreopoulos B."/>
            <person name="Lipzen A."/>
            <person name="Chen C."/>
            <person name="Yan M."/>
            <person name="Daum C."/>
            <person name="Ng V."/>
            <person name="Clum A."/>
            <person name="Steindorff A."/>
            <person name="Ohm R.A."/>
            <person name="Martin F."/>
            <person name="Silar P."/>
            <person name="Natvig D.O."/>
            <person name="Lalanne C."/>
            <person name="Gautier V."/>
            <person name="Ament-Velasquez S.L."/>
            <person name="Kruys A."/>
            <person name="Hutchinson M.I."/>
            <person name="Powell A.J."/>
            <person name="Barry K."/>
            <person name="Miller A.N."/>
            <person name="Grigoriev I.V."/>
            <person name="Debuchy R."/>
            <person name="Gladieux P."/>
            <person name="Hiltunen Thoren M."/>
            <person name="Johannesson H."/>
        </authorList>
    </citation>
    <scope>NUCLEOTIDE SEQUENCE [LARGE SCALE GENOMIC DNA]</scope>
    <source>
        <strain evidence="10">CBS 340.73</strain>
    </source>
</reference>
<dbReference type="InterPro" id="IPR023209">
    <property type="entry name" value="DAO"/>
</dbReference>
<dbReference type="GO" id="GO:0071949">
    <property type="term" value="F:FAD binding"/>
    <property type="evidence" value="ECO:0007669"/>
    <property type="project" value="InterPro"/>
</dbReference>
<feature type="region of interest" description="Disordered" evidence="6">
    <location>
        <begin position="357"/>
        <end position="384"/>
    </location>
</feature>
<evidence type="ECO:0000259" key="8">
    <source>
        <dbReference type="Pfam" id="PF01266"/>
    </source>
</evidence>
<dbReference type="InterPro" id="IPR006076">
    <property type="entry name" value="FAD-dep_OxRdtase"/>
</dbReference>
<proteinExistence type="inferred from homology"/>
<feature type="compositionally biased region" description="Low complexity" evidence="6">
    <location>
        <begin position="374"/>
        <end position="384"/>
    </location>
</feature>
<evidence type="ECO:0000313" key="10">
    <source>
        <dbReference type="Proteomes" id="UP001303473"/>
    </source>
</evidence>
<dbReference type="GO" id="GO:0003884">
    <property type="term" value="F:D-amino-acid oxidase activity"/>
    <property type="evidence" value="ECO:0007669"/>
    <property type="project" value="InterPro"/>
</dbReference>
<evidence type="ECO:0000256" key="7">
    <source>
        <dbReference type="SAM" id="Phobius"/>
    </source>
</evidence>
<gene>
    <name evidence="9" type="ORF">QBC46DRAFT_323458</name>
</gene>
<accession>A0AAN6RZA5</accession>
<dbReference type="EMBL" id="MU853925">
    <property type="protein sequence ID" value="KAK3935402.1"/>
    <property type="molecule type" value="Genomic_DNA"/>
</dbReference>
<keyword evidence="7" id="KW-1133">Transmembrane helix</keyword>
<dbReference type="Proteomes" id="UP001303473">
    <property type="component" value="Unassembled WGS sequence"/>
</dbReference>
<keyword evidence="3" id="KW-0285">Flavoprotein</keyword>